<keyword evidence="3" id="KW-1185">Reference proteome</keyword>
<feature type="chain" id="PRO_5020631063" evidence="1">
    <location>
        <begin position="20"/>
        <end position="171"/>
    </location>
</feature>
<sequence>MKKIFPLVLFIAFANQSHAAVQDYMPEAKLKPSDASKWNIGAGATMQLAHLNAEWVNPYGIAYAKMGMFVQGENPFGAQVGFRYPVILTGKDKNGYYLGAYAGHLKSKTYGKDGETQLGGGVDLSYVLLNKERISTFSVGLGMGEKVTVGNTTVLDSKPLLQLAYTLSVGF</sequence>
<keyword evidence="1" id="KW-0732">Signal</keyword>
<evidence type="ECO:0000313" key="3">
    <source>
        <dbReference type="Proteomes" id="UP000294963"/>
    </source>
</evidence>
<organism evidence="2 3">
    <name type="scientific">Acinetobacter calcoaceticus</name>
    <dbReference type="NCBI Taxonomy" id="471"/>
    <lineage>
        <taxon>Bacteria</taxon>
        <taxon>Pseudomonadati</taxon>
        <taxon>Pseudomonadota</taxon>
        <taxon>Gammaproteobacteria</taxon>
        <taxon>Moraxellales</taxon>
        <taxon>Moraxellaceae</taxon>
        <taxon>Acinetobacter</taxon>
        <taxon>Acinetobacter calcoaceticus/baumannii complex</taxon>
    </lineage>
</organism>
<comment type="caution">
    <text evidence="2">The sequence shown here is derived from an EMBL/GenBank/DDBJ whole genome shotgun (WGS) entry which is preliminary data.</text>
</comment>
<dbReference type="OrthoDB" id="6706478at2"/>
<dbReference type="AlphaFoldDB" id="A0A4R1Y9V2"/>
<gene>
    <name evidence="2" type="ORF">EC844_102120</name>
</gene>
<proteinExistence type="predicted"/>
<reference evidence="2 3" key="1">
    <citation type="submission" date="2019-03" db="EMBL/GenBank/DDBJ databases">
        <title>Genomic analyses of the natural microbiome of Caenorhabditis elegans.</title>
        <authorList>
            <person name="Samuel B."/>
        </authorList>
    </citation>
    <scope>NUCLEOTIDE SEQUENCE [LARGE SCALE GENOMIC DNA]</scope>
    <source>
        <strain evidence="2 3">JUb89</strain>
    </source>
</reference>
<protein>
    <submittedName>
        <fullName evidence="2">Uncharacterized protein</fullName>
    </submittedName>
</protein>
<name>A0A4R1Y9V2_ACICA</name>
<accession>A0A4R1Y9V2</accession>
<dbReference type="EMBL" id="SLVJ01000002">
    <property type="protein sequence ID" value="TCM69853.1"/>
    <property type="molecule type" value="Genomic_DNA"/>
</dbReference>
<dbReference type="Proteomes" id="UP000294963">
    <property type="component" value="Unassembled WGS sequence"/>
</dbReference>
<evidence type="ECO:0000313" key="2">
    <source>
        <dbReference type="EMBL" id="TCM69853.1"/>
    </source>
</evidence>
<evidence type="ECO:0000256" key="1">
    <source>
        <dbReference type="SAM" id="SignalP"/>
    </source>
</evidence>
<feature type="signal peptide" evidence="1">
    <location>
        <begin position="1"/>
        <end position="19"/>
    </location>
</feature>